<dbReference type="SUPFAM" id="SSF56496">
    <property type="entry name" value="Fibrinogen C-terminal domain-like"/>
    <property type="match status" value="1"/>
</dbReference>
<dbReference type="EnsemblMetazoa" id="SCAU009952-RA">
    <property type="protein sequence ID" value="SCAU009952-PA"/>
    <property type="gene ID" value="SCAU009952"/>
</dbReference>
<sequence>MKIFVWLLIVYATYTTVRGDFSIGDIEDPVPESNNAGLWNVLYAKLNILLNDTAELSESIAILRQRQDDQENKVAILVHNLMEDANRLMETGLDKLKEKQEIEENRIMNLVQTISTDAKEFMTNGLEELEKRQKLQESHAKDMLESLSQSAKQSLDDSIMELQKRLTDQEANVRKLMDTLSTDVKKYMDENLTELKEKLYAEEKRVASVVKTFASDAHNSMVQKLEEVKINFQTVEERQLQQHDLSLQILENTQSGSGSGGVPLDSRSLNYHREWTTISRRLDGSVAFDLAWDDYKKGFGHVNGEFFIGLERLHALTTYGGPQELLVVLGDGLNQTRYAKYDVFQVGSEAEEYAIKELGAYSGDAGDSLRAHLGMVFVTKDRNPDNWISVRGGGWWRSQYSMCDLHSYYNPVDGIYGIFWATWNNWQYTLSRAEMMIRSKVSMCDLHSYYNPVDGIYGIFWATWNNWQYTLSRAEMMIRSKV</sequence>
<feature type="coiled-coil region" evidence="1">
    <location>
        <begin position="152"/>
        <end position="179"/>
    </location>
</feature>
<dbReference type="Gene3D" id="3.90.215.10">
    <property type="entry name" value="Gamma Fibrinogen, chain A, domain 1"/>
    <property type="match status" value="1"/>
</dbReference>
<dbReference type="GO" id="GO:0005615">
    <property type="term" value="C:extracellular space"/>
    <property type="evidence" value="ECO:0007669"/>
    <property type="project" value="TreeGrafter"/>
</dbReference>
<accession>A0A1I8PPN1</accession>
<dbReference type="Proteomes" id="UP000095300">
    <property type="component" value="Unassembled WGS sequence"/>
</dbReference>
<evidence type="ECO:0000259" key="3">
    <source>
        <dbReference type="PROSITE" id="PS51406"/>
    </source>
</evidence>
<feature type="domain" description="Fibrinogen C-terminal" evidence="3">
    <location>
        <begin position="275"/>
        <end position="441"/>
    </location>
</feature>
<evidence type="ECO:0000313" key="4">
    <source>
        <dbReference type="EnsemblMetazoa" id="SCAU009952-PA"/>
    </source>
</evidence>
<dbReference type="PROSITE" id="PS51406">
    <property type="entry name" value="FIBRINOGEN_C_2"/>
    <property type="match status" value="1"/>
</dbReference>
<dbReference type="Pfam" id="PF00147">
    <property type="entry name" value="Fibrinogen_C"/>
    <property type="match status" value="1"/>
</dbReference>
<reference evidence="4" key="1">
    <citation type="submission" date="2020-05" db="UniProtKB">
        <authorList>
            <consortium name="EnsemblMetazoa"/>
        </authorList>
    </citation>
    <scope>IDENTIFICATION</scope>
    <source>
        <strain evidence="4">USDA</strain>
    </source>
</reference>
<dbReference type="InterPro" id="IPR014716">
    <property type="entry name" value="Fibrinogen_a/b/g_C_1"/>
</dbReference>
<organism evidence="4 5">
    <name type="scientific">Stomoxys calcitrans</name>
    <name type="common">Stable fly</name>
    <name type="synonym">Conops calcitrans</name>
    <dbReference type="NCBI Taxonomy" id="35570"/>
    <lineage>
        <taxon>Eukaryota</taxon>
        <taxon>Metazoa</taxon>
        <taxon>Ecdysozoa</taxon>
        <taxon>Arthropoda</taxon>
        <taxon>Hexapoda</taxon>
        <taxon>Insecta</taxon>
        <taxon>Pterygota</taxon>
        <taxon>Neoptera</taxon>
        <taxon>Endopterygota</taxon>
        <taxon>Diptera</taxon>
        <taxon>Brachycera</taxon>
        <taxon>Muscomorpha</taxon>
        <taxon>Muscoidea</taxon>
        <taxon>Muscidae</taxon>
        <taxon>Stomoxys</taxon>
    </lineage>
</organism>
<dbReference type="AlphaFoldDB" id="A0A1I8PPN1"/>
<evidence type="ECO:0000256" key="1">
    <source>
        <dbReference type="SAM" id="Coils"/>
    </source>
</evidence>
<keyword evidence="5" id="KW-1185">Reference proteome</keyword>
<feature type="chain" id="PRO_5009327008" description="Fibrinogen C-terminal domain-containing protein" evidence="2">
    <location>
        <begin position="20"/>
        <end position="482"/>
    </location>
</feature>
<keyword evidence="1" id="KW-0175">Coiled coil</keyword>
<dbReference type="InterPro" id="IPR002181">
    <property type="entry name" value="Fibrinogen_a/b/g_C_dom"/>
</dbReference>
<dbReference type="InterPro" id="IPR050373">
    <property type="entry name" value="Fibrinogen_C-term_domain"/>
</dbReference>
<keyword evidence="2" id="KW-0732">Signal</keyword>
<protein>
    <recommendedName>
        <fullName evidence="3">Fibrinogen C-terminal domain-containing protein</fullName>
    </recommendedName>
</protein>
<dbReference type="PANTHER" id="PTHR19143:SF327">
    <property type="entry name" value="FI21813P1-RELATED"/>
    <property type="match status" value="1"/>
</dbReference>
<dbReference type="InterPro" id="IPR036056">
    <property type="entry name" value="Fibrinogen-like_C"/>
</dbReference>
<evidence type="ECO:0000256" key="2">
    <source>
        <dbReference type="SAM" id="SignalP"/>
    </source>
</evidence>
<proteinExistence type="predicted"/>
<dbReference type="STRING" id="35570.A0A1I8PPN1"/>
<dbReference type="VEuPathDB" id="VectorBase:SCAU009952"/>
<feature type="signal peptide" evidence="2">
    <location>
        <begin position="1"/>
        <end position="19"/>
    </location>
</feature>
<dbReference type="PANTHER" id="PTHR19143">
    <property type="entry name" value="FIBRINOGEN/TENASCIN/ANGIOPOEITIN"/>
    <property type="match status" value="1"/>
</dbReference>
<evidence type="ECO:0000313" key="5">
    <source>
        <dbReference type="Proteomes" id="UP000095300"/>
    </source>
</evidence>
<dbReference type="SMART" id="SM00186">
    <property type="entry name" value="FBG"/>
    <property type="match status" value="1"/>
</dbReference>
<name>A0A1I8PPN1_STOCA</name>